<evidence type="ECO:0000313" key="2">
    <source>
        <dbReference type="EMBL" id="BAN04199.1"/>
    </source>
</evidence>
<dbReference type="GO" id="GO:0008835">
    <property type="term" value="F:diaminohydroxyphosphoribosylaminopyrimidine deaminase activity"/>
    <property type="evidence" value="ECO:0007669"/>
    <property type="project" value="TreeGrafter"/>
</dbReference>
<keyword evidence="3" id="KW-1185">Reference proteome</keyword>
<dbReference type="PANTHER" id="PTHR11079">
    <property type="entry name" value="CYTOSINE DEAMINASE FAMILY MEMBER"/>
    <property type="match status" value="1"/>
</dbReference>
<protein>
    <submittedName>
        <fullName evidence="2">Putative deaminase</fullName>
    </submittedName>
</protein>
<dbReference type="PANTHER" id="PTHR11079:SF162">
    <property type="entry name" value="RIBOFLAVIN BIOSYNTHESIS PROTEIN PYRD, CHLOROPLASTIC"/>
    <property type="match status" value="1"/>
</dbReference>
<dbReference type="Pfam" id="PF00383">
    <property type="entry name" value="dCMP_cyt_deam_1"/>
    <property type="match status" value="1"/>
</dbReference>
<dbReference type="InterPro" id="IPR002125">
    <property type="entry name" value="CMP_dCMP_dom"/>
</dbReference>
<evidence type="ECO:0000313" key="3">
    <source>
        <dbReference type="Proteomes" id="UP000011863"/>
    </source>
</evidence>
<dbReference type="SUPFAM" id="SSF53927">
    <property type="entry name" value="Cytidine deaminase-like"/>
    <property type="match status" value="1"/>
</dbReference>
<dbReference type="KEGG" id="aym:YM304_38850"/>
<dbReference type="AlphaFoldDB" id="A0A6C7EGE5"/>
<evidence type="ECO:0000259" key="1">
    <source>
        <dbReference type="PROSITE" id="PS51747"/>
    </source>
</evidence>
<organism evidence="2 3">
    <name type="scientific">Ilumatobacter coccineus (strain NBRC 103263 / KCTC 29153 / YM16-304)</name>
    <dbReference type="NCBI Taxonomy" id="1313172"/>
    <lineage>
        <taxon>Bacteria</taxon>
        <taxon>Bacillati</taxon>
        <taxon>Actinomycetota</taxon>
        <taxon>Acidimicrobiia</taxon>
        <taxon>Acidimicrobiales</taxon>
        <taxon>Ilumatobacteraceae</taxon>
        <taxon>Ilumatobacter</taxon>
    </lineage>
</organism>
<dbReference type="Gene3D" id="3.40.140.10">
    <property type="entry name" value="Cytidine Deaminase, domain 2"/>
    <property type="match status" value="1"/>
</dbReference>
<sequence length="214" mass="23335">MGALGIEELGHPWRVVFDEAWASFRSGNYGIGAALVDPGTGDVVSTGRNRVTEQQPASRTIGGNFLAHAEMNAFAAMEPFFARGLHLYTTLEPCLMCSATAIQLNVEHVHFAAHDEFFDDLDGLWQHHEYTRTRKPGRTGPLDEAIARFARLLPMTFTLAESPESNAAIAARRDTPELAAVAQRLATAPELAEVREADSVSDAYHAIASELASW</sequence>
<name>A0A6C7EGE5_ILUCY</name>
<accession>A0A6C7EGE5</accession>
<proteinExistence type="predicted"/>
<dbReference type="PROSITE" id="PS51747">
    <property type="entry name" value="CYT_DCMP_DEAMINASES_2"/>
    <property type="match status" value="1"/>
</dbReference>
<dbReference type="EMBL" id="AP012057">
    <property type="protein sequence ID" value="BAN04199.1"/>
    <property type="molecule type" value="Genomic_DNA"/>
</dbReference>
<gene>
    <name evidence="2" type="ORF">YM304_38850</name>
</gene>
<dbReference type="CDD" id="cd01285">
    <property type="entry name" value="nucleoside_deaminase"/>
    <property type="match status" value="1"/>
</dbReference>
<reference evidence="2 3" key="1">
    <citation type="journal article" date="2013" name="Int. J. Syst. Evol. Microbiol.">
        <title>Ilumatobacter nonamiense sp. nov. and Ilumatobacter coccineum sp. nov., isolated from seashore sand.</title>
        <authorList>
            <person name="Matsumoto A."/>
            <person name="Kasai H."/>
            <person name="Matsuo Y."/>
            <person name="Shizuri Y."/>
            <person name="Ichikawa N."/>
            <person name="Fujita N."/>
            <person name="Omura S."/>
            <person name="Takahashi Y."/>
        </authorList>
    </citation>
    <scope>NUCLEOTIDE SEQUENCE [LARGE SCALE GENOMIC DNA]</scope>
    <source>
        <strain evidence="3">NBRC 103263 / KCTC 29153 / YM16-304</strain>
    </source>
</reference>
<feature type="domain" description="CMP/dCMP-type deaminase" evidence="1">
    <location>
        <begin position="7"/>
        <end position="142"/>
    </location>
</feature>
<dbReference type="InterPro" id="IPR016193">
    <property type="entry name" value="Cytidine_deaminase-like"/>
</dbReference>
<dbReference type="Proteomes" id="UP000011863">
    <property type="component" value="Chromosome"/>
</dbReference>
<dbReference type="RefSeq" id="WP_015443446.1">
    <property type="nucleotide sequence ID" value="NC_020520.1"/>
</dbReference>